<dbReference type="OrthoDB" id="9810080at2"/>
<dbReference type="Pfam" id="PF13410">
    <property type="entry name" value="GST_C_2"/>
    <property type="match status" value="1"/>
</dbReference>
<dbReference type="InterPro" id="IPR036249">
    <property type="entry name" value="Thioredoxin-like_sf"/>
</dbReference>
<dbReference type="SUPFAM" id="SSF47616">
    <property type="entry name" value="GST C-terminal domain-like"/>
    <property type="match status" value="1"/>
</dbReference>
<dbReference type="PROSITE" id="PS50404">
    <property type="entry name" value="GST_NTER"/>
    <property type="match status" value="1"/>
</dbReference>
<sequence length="194" mass="21540">MYKLVGNRATRAFRPLWLLEELGVPYEHVPAAPRSDEVRAVSPLGKVPVLVDGDDVIADSTAILTYLADKHGAFTHPAGTVARARQDAWTFRVLDEVDSVLWTAARHSFILPEDQRVPEVKDSLKAEFAQNLERIAGELTSDFLAGDQPTVPDFVLAHCLGWARNAKFPDAPEALVNYLRRLRTRPAFERAAAL</sequence>
<keyword evidence="3" id="KW-0808">Transferase</keyword>
<feature type="domain" description="GST C-terminal" evidence="2">
    <location>
        <begin position="79"/>
        <end position="194"/>
    </location>
</feature>
<dbReference type="InterPro" id="IPR040079">
    <property type="entry name" value="Glutathione_S-Trfase"/>
</dbReference>
<dbReference type="RefSeq" id="WP_085635414.1">
    <property type="nucleotide sequence ID" value="NZ_JFKC01000002.1"/>
</dbReference>
<gene>
    <name evidence="3" type="ORF">MGEO_03955</name>
</gene>
<dbReference type="PROSITE" id="PS50405">
    <property type="entry name" value="GST_CTER"/>
    <property type="match status" value="1"/>
</dbReference>
<reference evidence="3 4" key="1">
    <citation type="submission" date="2014-03" db="EMBL/GenBank/DDBJ databases">
        <title>The draft genome sequence of Marivita geojedonensis KCTC 23882.</title>
        <authorList>
            <person name="Lai Q."/>
            <person name="Shao Z."/>
        </authorList>
    </citation>
    <scope>NUCLEOTIDE SEQUENCE [LARGE SCALE GENOMIC DNA]</scope>
    <source>
        <strain evidence="3 4">DPG-138</strain>
    </source>
</reference>
<dbReference type="CDD" id="cd03046">
    <property type="entry name" value="GST_N_GTT1_like"/>
    <property type="match status" value="1"/>
</dbReference>
<dbReference type="PANTHER" id="PTHR44051">
    <property type="entry name" value="GLUTATHIONE S-TRANSFERASE-RELATED"/>
    <property type="match status" value="1"/>
</dbReference>
<dbReference type="InterPro" id="IPR004045">
    <property type="entry name" value="Glutathione_S-Trfase_N"/>
</dbReference>
<comment type="caution">
    <text evidence="3">The sequence shown here is derived from an EMBL/GenBank/DDBJ whole genome shotgun (WGS) entry which is preliminary data.</text>
</comment>
<name>A0A1X4NP75_9RHOB</name>
<dbReference type="SFLD" id="SFLDG00358">
    <property type="entry name" value="Main_(cytGST)"/>
    <property type="match status" value="1"/>
</dbReference>
<dbReference type="PANTHER" id="PTHR44051:SF8">
    <property type="entry name" value="GLUTATHIONE S-TRANSFERASE GSTA"/>
    <property type="match status" value="1"/>
</dbReference>
<keyword evidence="4" id="KW-1185">Reference proteome</keyword>
<dbReference type="Proteomes" id="UP000193926">
    <property type="component" value="Unassembled WGS sequence"/>
</dbReference>
<protein>
    <submittedName>
        <fullName evidence="3">Glutathione S-transferase</fullName>
    </submittedName>
</protein>
<accession>A0A1X4NP75</accession>
<dbReference type="SFLD" id="SFLDS00019">
    <property type="entry name" value="Glutathione_Transferase_(cytos"/>
    <property type="match status" value="1"/>
</dbReference>
<dbReference type="EMBL" id="JFKC01000002">
    <property type="protein sequence ID" value="OSQ52537.1"/>
    <property type="molecule type" value="Genomic_DNA"/>
</dbReference>
<dbReference type="InterPro" id="IPR010987">
    <property type="entry name" value="Glutathione-S-Trfase_C-like"/>
</dbReference>
<dbReference type="SUPFAM" id="SSF52833">
    <property type="entry name" value="Thioredoxin-like"/>
    <property type="match status" value="1"/>
</dbReference>
<evidence type="ECO:0000259" key="1">
    <source>
        <dbReference type="PROSITE" id="PS50404"/>
    </source>
</evidence>
<proteinExistence type="predicted"/>
<evidence type="ECO:0000259" key="2">
    <source>
        <dbReference type="PROSITE" id="PS50405"/>
    </source>
</evidence>
<dbReference type="Gene3D" id="3.40.30.10">
    <property type="entry name" value="Glutaredoxin"/>
    <property type="match status" value="1"/>
</dbReference>
<dbReference type="STRING" id="1123756.MGEO_03955"/>
<feature type="domain" description="GST N-terminal" evidence="1">
    <location>
        <begin position="1"/>
        <end position="75"/>
    </location>
</feature>
<evidence type="ECO:0000313" key="3">
    <source>
        <dbReference type="EMBL" id="OSQ52537.1"/>
    </source>
</evidence>
<dbReference type="Pfam" id="PF13417">
    <property type="entry name" value="GST_N_3"/>
    <property type="match status" value="1"/>
</dbReference>
<evidence type="ECO:0000313" key="4">
    <source>
        <dbReference type="Proteomes" id="UP000193926"/>
    </source>
</evidence>
<dbReference type="InterPro" id="IPR036282">
    <property type="entry name" value="Glutathione-S-Trfase_C_sf"/>
</dbReference>
<dbReference type="Gene3D" id="1.20.1050.10">
    <property type="match status" value="1"/>
</dbReference>
<organism evidence="3 4">
    <name type="scientific">Marivita geojedonensis</name>
    <dbReference type="NCBI Taxonomy" id="1123756"/>
    <lineage>
        <taxon>Bacteria</taxon>
        <taxon>Pseudomonadati</taxon>
        <taxon>Pseudomonadota</taxon>
        <taxon>Alphaproteobacteria</taxon>
        <taxon>Rhodobacterales</taxon>
        <taxon>Roseobacteraceae</taxon>
        <taxon>Marivita</taxon>
    </lineage>
</organism>
<dbReference type="AlphaFoldDB" id="A0A1X4NP75"/>
<dbReference type="GO" id="GO:0016740">
    <property type="term" value="F:transferase activity"/>
    <property type="evidence" value="ECO:0007669"/>
    <property type="project" value="UniProtKB-KW"/>
</dbReference>